<feature type="chain" id="PRO_5025642272" evidence="2">
    <location>
        <begin position="17"/>
        <end position="417"/>
    </location>
</feature>
<dbReference type="Proteomes" id="UP000799757">
    <property type="component" value="Unassembled WGS sequence"/>
</dbReference>
<sequence length="417" mass="46002">MKREHLLWLLTTNAGAAPLLQWGQGSNFHFAGLRFGMDGNFKISVFEDLHFGEPADVGGPIADLRTIGVMNTILDVEPPNLVVLNGDLITCENVATANVSDYIDQIVEPLKSRNIPWASTYGNHDMSKTCSTRVMAEREQAVGGKLAWTKMMVDGEYNEVGTSNYYVPIYASSGGGNPRLAMLLWFFDSKGGRAYQQTDPDGEDVPVADYVDQKVVDWFNLEKRAIAQQHPNQPIPSLAFVHIPIHATWTFQHGPNMNSATEPGINEDNIGHQGISCDALGKNCYWNKKDTPFMKSLAATEDLMAVFSGHDHGDDWCMKWASISGNEPPNGNSIHLCFGRHTGYGGYSDWTRGARQIVVHEDSLRGGEREVETWIRLEDGKISGHVVLNETYGMDRYPPVEKTTSAPISGEGKGQAV</sequence>
<dbReference type="InterPro" id="IPR004843">
    <property type="entry name" value="Calcineurin-like_PHP"/>
</dbReference>
<dbReference type="EMBL" id="MU001829">
    <property type="protein sequence ID" value="KAF2796507.1"/>
    <property type="molecule type" value="Genomic_DNA"/>
</dbReference>
<reference evidence="4" key="1">
    <citation type="journal article" date="2020" name="Stud. Mycol.">
        <title>101 Dothideomycetes genomes: a test case for predicting lifestyles and emergence of pathogens.</title>
        <authorList>
            <person name="Haridas S."/>
            <person name="Albert R."/>
            <person name="Binder M."/>
            <person name="Bloem J."/>
            <person name="Labutti K."/>
            <person name="Salamov A."/>
            <person name="Andreopoulos B."/>
            <person name="Baker S."/>
            <person name="Barry K."/>
            <person name="Bills G."/>
            <person name="Bluhm B."/>
            <person name="Cannon C."/>
            <person name="Castanera R."/>
            <person name="Culley D."/>
            <person name="Daum C."/>
            <person name="Ezra D."/>
            <person name="Gonzalez J."/>
            <person name="Henrissat B."/>
            <person name="Kuo A."/>
            <person name="Liang C."/>
            <person name="Lipzen A."/>
            <person name="Lutzoni F."/>
            <person name="Magnuson J."/>
            <person name="Mondo S."/>
            <person name="Nolan M."/>
            <person name="Ohm R."/>
            <person name="Pangilinan J."/>
            <person name="Park H.-J."/>
            <person name="Ramirez L."/>
            <person name="Alfaro M."/>
            <person name="Sun H."/>
            <person name="Tritt A."/>
            <person name="Yoshinaga Y."/>
            <person name="Zwiers L.-H."/>
            <person name="Turgeon B."/>
            <person name="Goodwin S."/>
            <person name="Spatafora J."/>
            <person name="Crous P."/>
            <person name="Grigoriev I."/>
        </authorList>
    </citation>
    <scope>NUCLEOTIDE SEQUENCE</scope>
    <source>
        <strain evidence="4">CBS 109.77</strain>
    </source>
</reference>
<organism evidence="4 5">
    <name type="scientific">Melanomma pulvis-pyrius CBS 109.77</name>
    <dbReference type="NCBI Taxonomy" id="1314802"/>
    <lineage>
        <taxon>Eukaryota</taxon>
        <taxon>Fungi</taxon>
        <taxon>Dikarya</taxon>
        <taxon>Ascomycota</taxon>
        <taxon>Pezizomycotina</taxon>
        <taxon>Dothideomycetes</taxon>
        <taxon>Pleosporomycetidae</taxon>
        <taxon>Pleosporales</taxon>
        <taxon>Melanommataceae</taxon>
        <taxon>Melanomma</taxon>
    </lineage>
</organism>
<feature type="domain" description="Calcineurin-like phosphoesterase" evidence="3">
    <location>
        <begin position="56"/>
        <end position="313"/>
    </location>
</feature>
<dbReference type="PANTHER" id="PTHR32440:SF11">
    <property type="entry name" value="METALLOPHOSPHOESTERASE DOMAIN-CONTAINING PROTEIN"/>
    <property type="match status" value="1"/>
</dbReference>
<keyword evidence="5" id="KW-1185">Reference proteome</keyword>
<evidence type="ECO:0000313" key="5">
    <source>
        <dbReference type="Proteomes" id="UP000799757"/>
    </source>
</evidence>
<evidence type="ECO:0000313" key="4">
    <source>
        <dbReference type="EMBL" id="KAF2796507.1"/>
    </source>
</evidence>
<proteinExistence type="predicted"/>
<name>A0A6A6XLS9_9PLEO</name>
<dbReference type="OrthoDB" id="783096at2759"/>
<evidence type="ECO:0000256" key="2">
    <source>
        <dbReference type="SAM" id="SignalP"/>
    </source>
</evidence>
<feature type="signal peptide" evidence="2">
    <location>
        <begin position="1"/>
        <end position="16"/>
    </location>
</feature>
<dbReference type="GO" id="GO:0005737">
    <property type="term" value="C:cytoplasm"/>
    <property type="evidence" value="ECO:0007669"/>
    <property type="project" value="TreeGrafter"/>
</dbReference>
<dbReference type="AlphaFoldDB" id="A0A6A6XLS9"/>
<dbReference type="InterPro" id="IPR029052">
    <property type="entry name" value="Metallo-depent_PP-like"/>
</dbReference>
<feature type="region of interest" description="Disordered" evidence="1">
    <location>
        <begin position="398"/>
        <end position="417"/>
    </location>
</feature>
<dbReference type="PANTHER" id="PTHR32440">
    <property type="entry name" value="PHOSPHATASE DCR2-RELATED-RELATED"/>
    <property type="match status" value="1"/>
</dbReference>
<gene>
    <name evidence="4" type="ORF">K505DRAFT_237531</name>
</gene>
<evidence type="ECO:0000256" key="1">
    <source>
        <dbReference type="SAM" id="MobiDB-lite"/>
    </source>
</evidence>
<dbReference type="GO" id="GO:0016788">
    <property type="term" value="F:hydrolase activity, acting on ester bonds"/>
    <property type="evidence" value="ECO:0007669"/>
    <property type="project" value="TreeGrafter"/>
</dbReference>
<dbReference type="Pfam" id="PF00149">
    <property type="entry name" value="Metallophos"/>
    <property type="match status" value="1"/>
</dbReference>
<dbReference type="Gene3D" id="3.60.21.10">
    <property type="match status" value="1"/>
</dbReference>
<dbReference type="CDD" id="cd07383">
    <property type="entry name" value="MPP_Dcr2"/>
    <property type="match status" value="1"/>
</dbReference>
<accession>A0A6A6XLS9</accession>
<evidence type="ECO:0000259" key="3">
    <source>
        <dbReference type="Pfam" id="PF00149"/>
    </source>
</evidence>
<protein>
    <submittedName>
        <fullName evidence="4">Metallo-dependent phosphatase</fullName>
    </submittedName>
</protein>
<dbReference type="SUPFAM" id="SSF56300">
    <property type="entry name" value="Metallo-dependent phosphatases"/>
    <property type="match status" value="1"/>
</dbReference>
<keyword evidence="2" id="KW-0732">Signal</keyword>